<feature type="region of interest" description="Disordered" evidence="4">
    <location>
        <begin position="1415"/>
        <end position="1439"/>
    </location>
</feature>
<comment type="caution">
    <text evidence="6">The sequence shown here is derived from an EMBL/GenBank/DDBJ whole genome shotgun (WGS) entry which is preliminary data.</text>
</comment>
<dbReference type="InterPro" id="IPR000008">
    <property type="entry name" value="C2_dom"/>
</dbReference>
<evidence type="ECO:0000256" key="2">
    <source>
        <dbReference type="ARBA" id="ARBA00022737"/>
    </source>
</evidence>
<evidence type="ECO:0000256" key="1">
    <source>
        <dbReference type="ARBA" id="ARBA00004370"/>
    </source>
</evidence>
<evidence type="ECO:0000256" key="3">
    <source>
        <dbReference type="ARBA" id="ARBA00023136"/>
    </source>
</evidence>
<dbReference type="GO" id="GO:0006887">
    <property type="term" value="P:exocytosis"/>
    <property type="evidence" value="ECO:0007669"/>
    <property type="project" value="TreeGrafter"/>
</dbReference>
<feature type="compositionally biased region" description="Basic residues" evidence="4">
    <location>
        <begin position="593"/>
        <end position="603"/>
    </location>
</feature>
<feature type="compositionally biased region" description="Basic and acidic residues" evidence="4">
    <location>
        <begin position="1548"/>
        <end position="1558"/>
    </location>
</feature>
<dbReference type="PROSITE" id="PS50004">
    <property type="entry name" value="C2"/>
    <property type="match status" value="2"/>
</dbReference>
<feature type="region of interest" description="Disordered" evidence="4">
    <location>
        <begin position="156"/>
        <end position="224"/>
    </location>
</feature>
<dbReference type="Gene3D" id="2.60.40.150">
    <property type="entry name" value="C2 domain"/>
    <property type="match status" value="2"/>
</dbReference>
<evidence type="ECO:0000256" key="4">
    <source>
        <dbReference type="SAM" id="MobiDB-lite"/>
    </source>
</evidence>
<feature type="region of interest" description="Disordered" evidence="4">
    <location>
        <begin position="1547"/>
        <end position="1576"/>
    </location>
</feature>
<gene>
    <name evidence="6" type="primary">SYTL4</name>
    <name evidence="6" type="ORF">TNIN_379211</name>
</gene>
<dbReference type="PANTHER" id="PTHR45716">
    <property type="entry name" value="BITESIZE, ISOFORM I"/>
    <property type="match status" value="1"/>
</dbReference>
<feature type="region of interest" description="Disordered" evidence="4">
    <location>
        <begin position="583"/>
        <end position="603"/>
    </location>
</feature>
<feature type="compositionally biased region" description="Low complexity" evidence="4">
    <location>
        <begin position="1424"/>
        <end position="1433"/>
    </location>
</feature>
<dbReference type="GO" id="GO:0005886">
    <property type="term" value="C:plasma membrane"/>
    <property type="evidence" value="ECO:0007669"/>
    <property type="project" value="TreeGrafter"/>
</dbReference>
<name>A0A8X6IZ83_9ARAC</name>
<feature type="domain" description="C2" evidence="5">
    <location>
        <begin position="2449"/>
        <end position="2574"/>
    </location>
</feature>
<sequence length="2615" mass="295635">MSGHLREQDSLHIFLLVIQLIRVYSREEWWHEEANIQKFKGVQGKTGTYLLRLTDWSSHGILDSATTRDTLGRKIDTFCENSTNTTFREALTLNWRKFNSRSDVYPVSSVQGLKKKLKTDKDFEQKWKLLFLDDENHELQNPLKYTSATLKQRRRETRELERMSQTHEFTRQNEVRKSRRQRTLSFKTSGHSKKHQSYLKRTESHSRQLDPDKSELQKTKTEDNGTWRRIRKPDYYNFLPEAAFLNRNDYHTRLSLRGTRVFGRRSSRTFPNIEGHIREGVSVALPLKSKSISLPSNLQHTDNHDFEFWNTGFVQSRVRRLEEDLASKWEDGYNYWNCDFEVQSLCSLDFGRIMPDGDDYRIAYLSSMGTSLESSLDYMEDSISAFGMGTLDCRLDKRFPKEETIDKFGNGMGTLDVKLTKKETAPKNEDWDLSFSSIENKELSSDEDDEFEFSRVNDVNNNDHSFSLSNYNSMTNVTSKETENNDLEDFRSFSNDESSNFLGHSGKHTEKSKGFNTIEKNHESSNNFEYQNSNLYFPKEKIKNYASNFKEEVINFPTNSKNCIVPPKIWYEIRDPVDSKKLFRSKSNDSTHKSSKSNTWHKKMSRARTESSFFERNISSEEFCSLPIDICSKMNELFSYEPLSTPFAEIYAIDCGKCTLKTSSESSEEIKKPHETNILARVDCSSIVDTQLKHEIYSEEQLDSFPHTTEPECFASKNTYQINYANEQGPSEHKSKVVNAENDLNKEDESCYSSNSNLLSVKKNEPPLMFNLLDIDKINTGLAVGSEFNHASLEETSFRILPDHTSMTPANDRYYDHSNIFQDLKENKLQVQTFDSENNSSPIISIHSENAPFYSFFPSEEYLKRVTNKFLVSIDIPKGLKNLNTMYPVCPCHLTNNETPIRQVDILRETGNQNYPPQSDLHIETEVTNAGEIAESGSVTSQTGCAAFVEYPFPFHSRVSECNLPCASSVLHLTVPAAVLRLAKRESCSPSQWAALVTLCSTTTAGAHQDSADQNSTCEIRIRHAIANPTIILDYAIDTSAWRLDYNYGDYVPFGCLPEGLALLIIGSVCNDSAGFRSIMATCDSDPRSLGRVVRTQGKNISKLMRLFDSNNERTVSYPCENASLKSSDINEKSSYVATQSVTEIQYSNDCENFAARVSRAHDDGSSMTDSQSSTVSATTGEINDRVKDSEQSCNGKSVSSDIPYCRKVPNGGLWENVNICAKSDSDGLWNDKQNHNQSTDLDQASNSLATSTAELNNLIASSRAELSKKKEPSVSDKSNLENYFTSFENSRPGRSQQTNNIENSFSSNEYNNTEIFHPYLTSHYSCDMNEINFEDEEAVLSDTSSEEDLKCHPAMNNTNYLPAYALHTIIEESCEESERDSRTTTPTNDAVASKLERYFSWDIINDTDRDLRRKADDESTIYSDSLSESSNSLAGEDAKDIDPTHLASSRLEKYFTSGLVDDQNCFYPDDAEFLDDAPVSDFEEDNIHQKISRSALLSSLETKPIIHQVNFHSNSQEFSNAPFRLHGIQDNDESLVVVSDTGVNNDAKLDDDCDNRNEVSTPVVHPPENTQSLEKSTEISEEVSLHLEKAEQSGRPEQNVYVLENDCGKIPLVNNGEKVSEFCAVAPIEVTTEKGSEEFDKDTESCSPKPTVNRDQLATDIQAIIKKLLSYFTTETESFKKNVETNYVSAWHILETEIERLLQSISPNSIENNSCNSSTIDSNNSDYGSDTVESMDCITDDDDVDAKNRMDGKCPIVDILNSAYKFQTQNSDLSSFNISEETLSIWKRLIQSLQKDNSVLSENKLCDPNAEARLYIRDQIVTLMHTVAVNDNLPEIEKLPPIYQNQNREISPLSLEASDYPDQINEAFNVNVGGVSIQTCLNEQSVSKEADTLVKTESSDEGISDDSTDIAIVLSEKPMVESDCIENQANSDIVLVTASSNIELSEEAVIPPELICSENDTERALENLSLESQPESEDTETTYRYRNKHIFSNKELSKKDGDMKFSVIVDIELNDDSRTDQNSLEFTENITCDPPESFQTSNTMTRDYEIDSTLPNQSKNETDSPIIPFRGNIKDSIRSYKCVNPEGTSSRDTGYYSFKSSDDSLLNTSSQSAEFVDVPNFKSLKRTVKKFPVSSTLSKSTNNILQSFSSSPDAKFSTLQLKTKKSKNSNNATSRQFSSLFSPSAVLKRFTGSKNNENPESSIPPKYLKKYARSISVDNDSLFGAVSMPQLNSPRGQGDSYSALGLYAENDRDSSLIVDDDTDVKRYFSGSQSALSLGAHSASMTSVYSAVGCHYGFVTVSGDVLFGLNYNQKSQMMEVFIKECRNLAAIDVRHNKSNPYVKVYLLPDKTRSGKRKTKTKKSTVNPVFNELLRFPVLKNELESRTLWLSVWNSDLFGRNDFLGEISLPLGYRLLDSPTLRWYPLQDRVESLQSPLHCKGELFIALKYVPRDLSLESRFRPAPVISLRGALHVLVKEARNISAQRGSMDAFCKSYLLPDKSKTAKQKTPVVKKSNHPKWYYTVIYEDLSVEELKERSLELTVWDHDKIARNNFVGGVRLNVGTGLYHGVPVDWMDSRRDESGLWLSMLDSPNMWVDGCLPLRPTMHTQGAGIYTS</sequence>
<reference evidence="6" key="1">
    <citation type="submission" date="2020-08" db="EMBL/GenBank/DDBJ databases">
        <title>Multicomponent nature underlies the extraordinary mechanical properties of spider dragline silk.</title>
        <authorList>
            <person name="Kono N."/>
            <person name="Nakamura H."/>
            <person name="Mori M."/>
            <person name="Yoshida Y."/>
            <person name="Ohtoshi R."/>
            <person name="Malay A.D."/>
            <person name="Moran D.A.P."/>
            <person name="Tomita M."/>
            <person name="Numata K."/>
            <person name="Arakawa K."/>
        </authorList>
    </citation>
    <scope>NUCLEOTIDE SEQUENCE</scope>
</reference>
<dbReference type="InterPro" id="IPR043567">
    <property type="entry name" value="SYTL1-5_C2B"/>
</dbReference>
<dbReference type="CDD" id="cd08521">
    <property type="entry name" value="C2A_SLP"/>
    <property type="match status" value="1"/>
</dbReference>
<dbReference type="Proteomes" id="UP000886998">
    <property type="component" value="Unassembled WGS sequence"/>
</dbReference>
<dbReference type="GO" id="GO:0042043">
    <property type="term" value="F:neurexin family protein binding"/>
    <property type="evidence" value="ECO:0007669"/>
    <property type="project" value="TreeGrafter"/>
</dbReference>
<feature type="region of interest" description="Disordered" evidence="4">
    <location>
        <begin position="1160"/>
        <end position="1199"/>
    </location>
</feature>
<dbReference type="PANTHER" id="PTHR45716:SF2">
    <property type="entry name" value="BITESIZE, ISOFORM I"/>
    <property type="match status" value="1"/>
</dbReference>
<feature type="compositionally biased region" description="Basic and acidic residues" evidence="4">
    <location>
        <begin position="156"/>
        <end position="176"/>
    </location>
</feature>
<dbReference type="SMART" id="SM00239">
    <property type="entry name" value="C2"/>
    <property type="match status" value="2"/>
</dbReference>
<dbReference type="CDD" id="cd04020">
    <property type="entry name" value="C2B_SLP_1-2-3-4"/>
    <property type="match status" value="1"/>
</dbReference>
<feature type="compositionally biased region" description="Basic and acidic residues" evidence="4">
    <location>
        <begin position="583"/>
        <end position="592"/>
    </location>
</feature>
<keyword evidence="3" id="KW-0472">Membrane</keyword>
<protein>
    <submittedName>
        <fullName evidence="6">Synaptotagmin-like protein 4</fullName>
    </submittedName>
</protein>
<accession>A0A8X6IZ83</accession>
<dbReference type="EMBL" id="BMAV01028237">
    <property type="protein sequence ID" value="GFS66256.1"/>
    <property type="molecule type" value="Genomic_DNA"/>
</dbReference>
<feature type="domain" description="C2" evidence="5">
    <location>
        <begin position="2301"/>
        <end position="2423"/>
    </location>
</feature>
<dbReference type="InterPro" id="IPR035892">
    <property type="entry name" value="C2_domain_sf"/>
</dbReference>
<comment type="subcellular location">
    <subcellularLocation>
        <location evidence="1">Membrane</location>
    </subcellularLocation>
</comment>
<keyword evidence="7" id="KW-1185">Reference proteome</keyword>
<evidence type="ECO:0000259" key="5">
    <source>
        <dbReference type="PROSITE" id="PS50004"/>
    </source>
</evidence>
<organism evidence="6 7">
    <name type="scientific">Trichonephila inaurata madagascariensis</name>
    <dbReference type="NCBI Taxonomy" id="2747483"/>
    <lineage>
        <taxon>Eukaryota</taxon>
        <taxon>Metazoa</taxon>
        <taxon>Ecdysozoa</taxon>
        <taxon>Arthropoda</taxon>
        <taxon>Chelicerata</taxon>
        <taxon>Arachnida</taxon>
        <taxon>Araneae</taxon>
        <taxon>Araneomorphae</taxon>
        <taxon>Entelegynae</taxon>
        <taxon>Araneoidea</taxon>
        <taxon>Nephilidae</taxon>
        <taxon>Trichonephila</taxon>
        <taxon>Trichonephila inaurata</taxon>
    </lineage>
</organism>
<dbReference type="Pfam" id="PF00168">
    <property type="entry name" value="C2"/>
    <property type="match status" value="2"/>
</dbReference>
<dbReference type="GO" id="GO:0070382">
    <property type="term" value="C:exocytic vesicle"/>
    <property type="evidence" value="ECO:0007669"/>
    <property type="project" value="TreeGrafter"/>
</dbReference>
<evidence type="ECO:0000313" key="7">
    <source>
        <dbReference type="Proteomes" id="UP000886998"/>
    </source>
</evidence>
<feature type="compositionally biased region" description="Low complexity" evidence="4">
    <location>
        <begin position="1166"/>
        <end position="1177"/>
    </location>
</feature>
<proteinExistence type="predicted"/>
<dbReference type="SUPFAM" id="SSF49562">
    <property type="entry name" value="C2 domain (Calcium/lipid-binding domain, CaLB)"/>
    <property type="match status" value="2"/>
</dbReference>
<dbReference type="OrthoDB" id="195679at2759"/>
<keyword evidence="2" id="KW-0677">Repeat</keyword>
<feature type="compositionally biased region" description="Basic and acidic residues" evidence="4">
    <location>
        <begin position="200"/>
        <end position="224"/>
    </location>
</feature>
<dbReference type="FunFam" id="2.60.40.150:FF:000006">
    <property type="entry name" value="Synaptotagmin-like 5, isoform CRA_a"/>
    <property type="match status" value="1"/>
</dbReference>
<evidence type="ECO:0000313" key="6">
    <source>
        <dbReference type="EMBL" id="GFS66256.1"/>
    </source>
</evidence>